<organism evidence="7 8">
    <name type="scientific">Dehalobacter restrictus (strain DSM 9455 / PER-K23)</name>
    <dbReference type="NCBI Taxonomy" id="871738"/>
    <lineage>
        <taxon>Bacteria</taxon>
        <taxon>Bacillati</taxon>
        <taxon>Bacillota</taxon>
        <taxon>Clostridia</taxon>
        <taxon>Eubacteriales</taxon>
        <taxon>Desulfitobacteriaceae</taxon>
        <taxon>Dehalobacter</taxon>
    </lineage>
</organism>
<comment type="similarity">
    <text evidence="5">Belongs to the YqgF HJR family.</text>
</comment>
<dbReference type="Pfam" id="PF03652">
    <property type="entry name" value="RuvX"/>
    <property type="match status" value="1"/>
</dbReference>
<comment type="function">
    <text evidence="5">Could be a nuclease involved in processing of the 5'-end of pre-16S rRNA.</text>
</comment>
<evidence type="ECO:0000256" key="4">
    <source>
        <dbReference type="ARBA" id="ARBA00022801"/>
    </source>
</evidence>
<dbReference type="PANTHER" id="PTHR33317:SF4">
    <property type="entry name" value="POLYNUCLEOTIDYL TRANSFERASE, RIBONUCLEASE H-LIKE SUPERFAMILY PROTEIN"/>
    <property type="match status" value="1"/>
</dbReference>
<dbReference type="RefSeq" id="WP_025205471.1">
    <property type="nucleotide sequence ID" value="NZ_CP007033.1"/>
</dbReference>
<comment type="subcellular location">
    <subcellularLocation>
        <location evidence="5">Cytoplasm</location>
    </subcellularLocation>
</comment>
<gene>
    <name evidence="7" type="ORF">DEHRE_06415</name>
</gene>
<dbReference type="EC" id="3.1.-.-" evidence="5"/>
<sequence>MRIMGLDLGEKTIGVAMSDPLGITAQGVEVIRRTKKEKEREELARLIREYEVDEIVLGYPKNMNGTLGERAKLTEVFAEELREGYLLPVKLWDERLSTIGAQRALLEADLSRAKRKKVIDKMAAVFILQGYLNSK</sequence>
<protein>
    <recommendedName>
        <fullName evidence="5">Putative pre-16S rRNA nuclease</fullName>
        <ecNumber evidence="5">3.1.-.-</ecNumber>
    </recommendedName>
</protein>
<dbReference type="CDD" id="cd16964">
    <property type="entry name" value="YqgF"/>
    <property type="match status" value="1"/>
</dbReference>
<accession>A0ABM5P5P0</accession>
<dbReference type="InterPro" id="IPR012337">
    <property type="entry name" value="RNaseH-like_sf"/>
</dbReference>
<keyword evidence="2 5" id="KW-0690">Ribosome biogenesis</keyword>
<dbReference type="EMBL" id="CP007033">
    <property type="protein sequence ID" value="AHF09750.1"/>
    <property type="molecule type" value="Genomic_DNA"/>
</dbReference>
<dbReference type="PANTHER" id="PTHR33317">
    <property type="entry name" value="POLYNUCLEOTIDYL TRANSFERASE, RIBONUCLEASE H-LIKE SUPERFAMILY PROTEIN"/>
    <property type="match status" value="1"/>
</dbReference>
<evidence type="ECO:0000259" key="6">
    <source>
        <dbReference type="SMART" id="SM00732"/>
    </source>
</evidence>
<keyword evidence="8" id="KW-1185">Reference proteome</keyword>
<dbReference type="Gene3D" id="3.30.420.140">
    <property type="entry name" value="YqgF/RNase H-like domain"/>
    <property type="match status" value="1"/>
</dbReference>
<dbReference type="Proteomes" id="UP000018934">
    <property type="component" value="Chromosome"/>
</dbReference>
<dbReference type="InterPro" id="IPR005227">
    <property type="entry name" value="YqgF"/>
</dbReference>
<evidence type="ECO:0000313" key="7">
    <source>
        <dbReference type="EMBL" id="AHF09750.1"/>
    </source>
</evidence>
<feature type="domain" description="YqgF/RNase H-like" evidence="6">
    <location>
        <begin position="1"/>
        <end position="101"/>
    </location>
</feature>
<dbReference type="InterPro" id="IPR037027">
    <property type="entry name" value="YqgF/RNaseH-like_dom_sf"/>
</dbReference>
<dbReference type="InterPro" id="IPR006641">
    <property type="entry name" value="YqgF/RNaseH-like_dom"/>
</dbReference>
<keyword evidence="1 5" id="KW-0963">Cytoplasm</keyword>
<evidence type="ECO:0000256" key="2">
    <source>
        <dbReference type="ARBA" id="ARBA00022517"/>
    </source>
</evidence>
<keyword evidence="3 5" id="KW-0540">Nuclease</keyword>
<reference evidence="7 8" key="1">
    <citation type="journal article" date="2013" name="Stand. Genomic Sci.">
        <title>Complete genome sequence of Dehalobacter restrictus PER-K23(T.).</title>
        <authorList>
            <person name="Kruse T."/>
            <person name="Maillard J."/>
            <person name="Goodwin L."/>
            <person name="Woyke T."/>
            <person name="Teshima H."/>
            <person name="Bruce D."/>
            <person name="Detter C."/>
            <person name="Tapia R."/>
            <person name="Han C."/>
            <person name="Huntemann M."/>
            <person name="Wei C.L."/>
            <person name="Han J."/>
            <person name="Chen A."/>
            <person name="Kyrpides N."/>
            <person name="Szeto E."/>
            <person name="Markowitz V."/>
            <person name="Ivanova N."/>
            <person name="Pagani I."/>
            <person name="Pati A."/>
            <person name="Pitluck S."/>
            <person name="Nolan M."/>
            <person name="Holliger C."/>
            <person name="Smidt H."/>
        </authorList>
    </citation>
    <scope>NUCLEOTIDE SEQUENCE [LARGE SCALE GENOMIC DNA]</scope>
    <source>
        <strain evidence="8">DSM 9455</strain>
    </source>
</reference>
<keyword evidence="4 5" id="KW-0378">Hydrolase</keyword>
<evidence type="ECO:0000256" key="1">
    <source>
        <dbReference type="ARBA" id="ARBA00022490"/>
    </source>
</evidence>
<dbReference type="SMART" id="SM00732">
    <property type="entry name" value="YqgFc"/>
    <property type="match status" value="1"/>
</dbReference>
<dbReference type="HAMAP" id="MF_00651">
    <property type="entry name" value="Nuclease_YqgF"/>
    <property type="match status" value="1"/>
</dbReference>
<evidence type="ECO:0000256" key="3">
    <source>
        <dbReference type="ARBA" id="ARBA00022722"/>
    </source>
</evidence>
<name>A0ABM5P5P0_DEHRP</name>
<dbReference type="SUPFAM" id="SSF53098">
    <property type="entry name" value="Ribonuclease H-like"/>
    <property type="match status" value="1"/>
</dbReference>
<dbReference type="NCBIfam" id="TIGR00250">
    <property type="entry name" value="RNAse_H_YqgF"/>
    <property type="match status" value="1"/>
</dbReference>
<evidence type="ECO:0000256" key="5">
    <source>
        <dbReference type="HAMAP-Rule" id="MF_00651"/>
    </source>
</evidence>
<evidence type="ECO:0000313" key="8">
    <source>
        <dbReference type="Proteomes" id="UP000018934"/>
    </source>
</evidence>
<proteinExistence type="inferred from homology"/>